<dbReference type="Gene3D" id="1.20.1280.20">
    <property type="entry name" value="HscB, C-terminal domain"/>
    <property type="match status" value="1"/>
</dbReference>
<reference evidence="3 4" key="1">
    <citation type="submission" date="2021-06" db="EMBL/GenBank/DDBJ databases">
        <authorList>
            <person name="Palmer J.M."/>
        </authorList>
    </citation>
    <scope>NUCLEOTIDE SEQUENCE [LARGE SCALE GENOMIC DNA]</scope>
    <source>
        <strain evidence="3 4">AS_MEX2019</strain>
        <tissue evidence="3">Muscle</tissue>
    </source>
</reference>
<name>A0ABV0XWN6_9TELE</name>
<feature type="domain" description="Co-chaperone HscB C-terminal oligomerisation" evidence="2">
    <location>
        <begin position="15"/>
        <end position="53"/>
    </location>
</feature>
<evidence type="ECO:0000313" key="3">
    <source>
        <dbReference type="EMBL" id="MEQ2285924.1"/>
    </source>
</evidence>
<sequence>HAELELVFFFFCAGKLADLTEQIDAALHEGELDTAKELLTQMKYYANIEEKVKAKLSDFM</sequence>
<dbReference type="InterPro" id="IPR036386">
    <property type="entry name" value="HscB_C_sf"/>
</dbReference>
<dbReference type="EMBL" id="JAHRIP010015435">
    <property type="protein sequence ID" value="MEQ2285924.1"/>
    <property type="molecule type" value="Genomic_DNA"/>
</dbReference>
<comment type="caution">
    <text evidence="3">The sequence shown here is derived from an EMBL/GenBank/DDBJ whole genome shotgun (WGS) entry which is preliminary data.</text>
</comment>
<accession>A0ABV0XWN6</accession>
<evidence type="ECO:0000313" key="4">
    <source>
        <dbReference type="Proteomes" id="UP001469553"/>
    </source>
</evidence>
<dbReference type="InterPro" id="IPR009073">
    <property type="entry name" value="HscB_oligo_C"/>
</dbReference>
<keyword evidence="4" id="KW-1185">Reference proteome</keyword>
<keyword evidence="1" id="KW-0143">Chaperone</keyword>
<gene>
    <name evidence="3" type="ORF">AMECASPLE_036923</name>
</gene>
<dbReference type="SUPFAM" id="SSF47144">
    <property type="entry name" value="HSC20 (HSCB), C-terminal oligomerisation domain"/>
    <property type="match status" value="1"/>
</dbReference>
<proteinExistence type="predicted"/>
<organism evidence="3 4">
    <name type="scientific">Ameca splendens</name>
    <dbReference type="NCBI Taxonomy" id="208324"/>
    <lineage>
        <taxon>Eukaryota</taxon>
        <taxon>Metazoa</taxon>
        <taxon>Chordata</taxon>
        <taxon>Craniata</taxon>
        <taxon>Vertebrata</taxon>
        <taxon>Euteleostomi</taxon>
        <taxon>Actinopterygii</taxon>
        <taxon>Neopterygii</taxon>
        <taxon>Teleostei</taxon>
        <taxon>Neoteleostei</taxon>
        <taxon>Acanthomorphata</taxon>
        <taxon>Ovalentaria</taxon>
        <taxon>Atherinomorphae</taxon>
        <taxon>Cyprinodontiformes</taxon>
        <taxon>Goodeidae</taxon>
        <taxon>Ameca</taxon>
    </lineage>
</organism>
<feature type="non-terminal residue" evidence="3">
    <location>
        <position position="1"/>
    </location>
</feature>
<dbReference type="Proteomes" id="UP001469553">
    <property type="component" value="Unassembled WGS sequence"/>
</dbReference>
<protein>
    <recommendedName>
        <fullName evidence="2">Co-chaperone HscB C-terminal oligomerisation domain-containing protein</fullName>
    </recommendedName>
</protein>
<dbReference type="Pfam" id="PF07743">
    <property type="entry name" value="HSCB_C"/>
    <property type="match status" value="1"/>
</dbReference>
<evidence type="ECO:0000256" key="1">
    <source>
        <dbReference type="ARBA" id="ARBA00023186"/>
    </source>
</evidence>
<evidence type="ECO:0000259" key="2">
    <source>
        <dbReference type="Pfam" id="PF07743"/>
    </source>
</evidence>